<gene>
    <name evidence="1" type="ORF">MMEN_LOCUS4927</name>
</gene>
<evidence type="ECO:0000313" key="1">
    <source>
        <dbReference type="EMBL" id="CAG5871654.1"/>
    </source>
</evidence>
<dbReference type="OrthoDB" id="10034966at2759"/>
<name>A0A8S4AML7_9TELE</name>
<dbReference type="EMBL" id="CAJRST010004446">
    <property type="protein sequence ID" value="CAG5871654.1"/>
    <property type="molecule type" value="Genomic_DNA"/>
</dbReference>
<protein>
    <submittedName>
        <fullName evidence="1">(Atlantic silverside) hypothetical protein</fullName>
    </submittedName>
</protein>
<feature type="non-terminal residue" evidence="1">
    <location>
        <position position="168"/>
    </location>
</feature>
<organism evidence="1 2">
    <name type="scientific">Menidia menidia</name>
    <name type="common">Atlantic silverside</name>
    <dbReference type="NCBI Taxonomy" id="238744"/>
    <lineage>
        <taxon>Eukaryota</taxon>
        <taxon>Metazoa</taxon>
        <taxon>Chordata</taxon>
        <taxon>Craniata</taxon>
        <taxon>Vertebrata</taxon>
        <taxon>Euteleostomi</taxon>
        <taxon>Actinopterygii</taxon>
        <taxon>Neopterygii</taxon>
        <taxon>Teleostei</taxon>
        <taxon>Neoteleostei</taxon>
        <taxon>Acanthomorphata</taxon>
        <taxon>Ovalentaria</taxon>
        <taxon>Atherinomorphae</taxon>
        <taxon>Atheriniformes</taxon>
        <taxon>Atherinopsidae</taxon>
        <taxon>Menidiinae</taxon>
        <taxon>Menidia</taxon>
    </lineage>
</organism>
<dbReference type="AlphaFoldDB" id="A0A8S4AML7"/>
<accession>A0A8S4AML7</accession>
<keyword evidence="2" id="KW-1185">Reference proteome</keyword>
<reference evidence="1" key="1">
    <citation type="submission" date="2021-05" db="EMBL/GenBank/DDBJ databases">
        <authorList>
            <person name="Tigano A."/>
        </authorList>
    </citation>
    <scope>NUCLEOTIDE SEQUENCE</scope>
</reference>
<evidence type="ECO:0000313" key="2">
    <source>
        <dbReference type="Proteomes" id="UP000677803"/>
    </source>
</evidence>
<dbReference type="Proteomes" id="UP000677803">
    <property type="component" value="Unassembled WGS sequence"/>
</dbReference>
<sequence>ENYDCGTSLILPGLQQRLQSVWVNNLTCHMSVLLKGSMNTIVNRVIADVQQYQAAILDILSSRVSNVFDRHPEMTTQLQHEALNTFGSFIDPFSTIGCGQIELSENFSVQSTERKMFSMLNTVPQRSREGFFYDFSYGALFISHPLYSVRPNVFQIILDSDDIEICNP</sequence>
<proteinExistence type="predicted"/>
<comment type="caution">
    <text evidence="1">The sequence shown here is derived from an EMBL/GenBank/DDBJ whole genome shotgun (WGS) entry which is preliminary data.</text>
</comment>